<protein>
    <submittedName>
        <fullName evidence="2">Uncharacterized protein</fullName>
    </submittedName>
</protein>
<dbReference type="AlphaFoldDB" id="A0A0A9D927"/>
<dbReference type="EMBL" id="GBRH01215750">
    <property type="protein sequence ID" value="JAD82145.1"/>
    <property type="molecule type" value="Transcribed_RNA"/>
</dbReference>
<proteinExistence type="predicted"/>
<accession>A0A0A9D927</accession>
<evidence type="ECO:0000256" key="1">
    <source>
        <dbReference type="SAM" id="Phobius"/>
    </source>
</evidence>
<keyword evidence="1" id="KW-0472">Membrane</keyword>
<sequence length="242" mass="26839">MAWRRLAREAAAQLRRGAPSPFTPARDFSSSACSFRPLVTSPTRQFLARYSTSALQARAAEVGPSLAARVALAVRPQLSGVNLLKGLATATVLTMTLHRETAAAAAAQARPSQPSGPPSEVLKNELSTMWPLVRKLQLPVGLMFLILSGWQNPIGLVINVLLLIYCSRPSRYSIYLFLQELHHREMHQNHAVRQEECVQTRKVDVEDYKFFSIGTVGLADGRVLHLIGMLGSWWIHRVSYAK</sequence>
<reference evidence="2" key="1">
    <citation type="submission" date="2014-09" db="EMBL/GenBank/DDBJ databases">
        <authorList>
            <person name="Magalhaes I.L.F."/>
            <person name="Oliveira U."/>
            <person name="Santos F.R."/>
            <person name="Vidigal T.H.D.A."/>
            <person name="Brescovit A.D."/>
            <person name="Santos A.J."/>
        </authorList>
    </citation>
    <scope>NUCLEOTIDE SEQUENCE</scope>
    <source>
        <tissue evidence="2">Shoot tissue taken approximately 20 cm above the soil surface</tissue>
    </source>
</reference>
<reference evidence="2" key="2">
    <citation type="journal article" date="2015" name="Data Brief">
        <title>Shoot transcriptome of the giant reed, Arundo donax.</title>
        <authorList>
            <person name="Barrero R.A."/>
            <person name="Guerrero F.D."/>
            <person name="Moolhuijzen P."/>
            <person name="Goolsby J.A."/>
            <person name="Tidwell J."/>
            <person name="Bellgard S.E."/>
            <person name="Bellgard M.I."/>
        </authorList>
    </citation>
    <scope>NUCLEOTIDE SEQUENCE</scope>
    <source>
        <tissue evidence="2">Shoot tissue taken approximately 20 cm above the soil surface</tissue>
    </source>
</reference>
<feature type="transmembrane region" description="Helical" evidence="1">
    <location>
        <begin position="142"/>
        <end position="165"/>
    </location>
</feature>
<organism evidence="2">
    <name type="scientific">Arundo donax</name>
    <name type="common">Giant reed</name>
    <name type="synonym">Donax arundinaceus</name>
    <dbReference type="NCBI Taxonomy" id="35708"/>
    <lineage>
        <taxon>Eukaryota</taxon>
        <taxon>Viridiplantae</taxon>
        <taxon>Streptophyta</taxon>
        <taxon>Embryophyta</taxon>
        <taxon>Tracheophyta</taxon>
        <taxon>Spermatophyta</taxon>
        <taxon>Magnoliopsida</taxon>
        <taxon>Liliopsida</taxon>
        <taxon>Poales</taxon>
        <taxon>Poaceae</taxon>
        <taxon>PACMAD clade</taxon>
        <taxon>Arundinoideae</taxon>
        <taxon>Arundineae</taxon>
        <taxon>Arundo</taxon>
    </lineage>
</organism>
<name>A0A0A9D927_ARUDO</name>
<keyword evidence="1" id="KW-1133">Transmembrane helix</keyword>
<evidence type="ECO:0000313" key="2">
    <source>
        <dbReference type="EMBL" id="JAD82145.1"/>
    </source>
</evidence>
<keyword evidence="1" id="KW-0812">Transmembrane</keyword>